<evidence type="ECO:0000313" key="2">
    <source>
        <dbReference type="Proteomes" id="UP000024404"/>
    </source>
</evidence>
<reference evidence="1" key="2">
    <citation type="submission" date="2022-06" db="UniProtKB">
        <authorList>
            <consortium name="EnsemblMetazoa"/>
        </authorList>
    </citation>
    <scope>IDENTIFICATION</scope>
</reference>
<dbReference type="EMBL" id="CMVM020000247">
    <property type="status" value="NOT_ANNOTATED_CDS"/>
    <property type="molecule type" value="Genomic_DNA"/>
</dbReference>
<dbReference type="EnsemblMetazoa" id="OVOC8146.1">
    <property type="protein sequence ID" value="OVOC8146.1"/>
    <property type="gene ID" value="WBGene00244955"/>
</dbReference>
<reference evidence="2" key="1">
    <citation type="submission" date="2013-10" db="EMBL/GenBank/DDBJ databases">
        <title>Genome sequencing of Onchocerca volvulus.</title>
        <authorList>
            <person name="Cotton J."/>
            <person name="Tsai J."/>
            <person name="Stanley E."/>
            <person name="Tracey A."/>
            <person name="Holroyd N."/>
            <person name="Lustigman S."/>
            <person name="Berriman M."/>
        </authorList>
    </citation>
    <scope>NUCLEOTIDE SEQUENCE</scope>
</reference>
<dbReference type="Proteomes" id="UP000024404">
    <property type="component" value="Unassembled WGS sequence"/>
</dbReference>
<proteinExistence type="predicted"/>
<organism evidence="1 2">
    <name type="scientific">Onchocerca volvulus</name>
    <dbReference type="NCBI Taxonomy" id="6282"/>
    <lineage>
        <taxon>Eukaryota</taxon>
        <taxon>Metazoa</taxon>
        <taxon>Ecdysozoa</taxon>
        <taxon>Nematoda</taxon>
        <taxon>Chromadorea</taxon>
        <taxon>Rhabditida</taxon>
        <taxon>Spirurina</taxon>
        <taxon>Spiruromorpha</taxon>
        <taxon>Filarioidea</taxon>
        <taxon>Onchocercidae</taxon>
        <taxon>Onchocerca</taxon>
    </lineage>
</organism>
<dbReference type="AlphaFoldDB" id="A0A8R1TYN5"/>
<accession>A0A8R1TYN5</accession>
<protein>
    <submittedName>
        <fullName evidence="1">Uncharacterized protein</fullName>
    </submittedName>
</protein>
<name>A0A8R1TYN5_ONCVO</name>
<sequence>MKNVTSCFPSAKRYAVNYSNFCKLITIVEFAYEMLLSKIDRSCTHASDVVSVALPPQLKAATQRPAASAAS</sequence>
<evidence type="ECO:0000313" key="1">
    <source>
        <dbReference type="EnsemblMetazoa" id="OVOC8146.1"/>
    </source>
</evidence>
<keyword evidence="2" id="KW-1185">Reference proteome</keyword>